<dbReference type="Pfam" id="PF01066">
    <property type="entry name" value="CDP-OH_P_transf"/>
    <property type="match status" value="1"/>
</dbReference>
<evidence type="ECO:0000313" key="7">
    <source>
        <dbReference type="EMBL" id="JAV11430.1"/>
    </source>
</evidence>
<comment type="subcellular location">
    <subcellularLocation>
        <location evidence="1">Membrane</location>
    </subcellularLocation>
</comment>
<protein>
    <submittedName>
        <fullName evidence="7">Putative sn-12-diacylglycerol ethanolamine-and cholinephosphotransferase</fullName>
    </submittedName>
</protein>
<organism evidence="7">
    <name type="scientific">Nyssomyia neivai</name>
    <dbReference type="NCBI Taxonomy" id="330878"/>
    <lineage>
        <taxon>Eukaryota</taxon>
        <taxon>Metazoa</taxon>
        <taxon>Ecdysozoa</taxon>
        <taxon>Arthropoda</taxon>
        <taxon>Hexapoda</taxon>
        <taxon>Insecta</taxon>
        <taxon>Pterygota</taxon>
        <taxon>Neoptera</taxon>
        <taxon>Endopterygota</taxon>
        <taxon>Diptera</taxon>
        <taxon>Nematocera</taxon>
        <taxon>Psychodoidea</taxon>
        <taxon>Psychodidae</taxon>
        <taxon>Nyssomyia</taxon>
    </lineage>
</organism>
<dbReference type="FunFam" id="1.20.120.1760:FF:000016">
    <property type="entry name" value="ethanolaminephosphotransferase 1"/>
    <property type="match status" value="1"/>
</dbReference>
<feature type="transmembrane region" description="Helical" evidence="6">
    <location>
        <begin position="320"/>
        <end position="337"/>
    </location>
</feature>
<sequence length="384" mass="44181">MDYEYLSQEHLDGFDSYKYSSIDTSPLSIYVMHPFWNHIVRYFPRWVAPNVMTFLGFLFTALNFVMLSWYDWGFWASSGEPGTHPIPNWFWAMAAANLFLAYTLDGIDGKQARRIGLSGPLGELFDHGLDSYTAALIPACLYSIFGRLTPSIPPLRMFYITWMVFFNFYLSHWEKYNTGILYLPWGYDLSMWGSTFMFFITYLGTYTMWKAPFPFGLTSGAVMEMVLHVCALSSLPMSLYNIYNGYRSKTGKMRPPLEALRPLLPFVTFFIIFMVWVHKSPTNIMERDPRGLFLLSGTIFSNISCRLIVSQMSSTRCEAVHWMTPIYVAAILLGMTFPSLELLILYALCVGTTLSHWHYGTRVVQQLCHKFNRICFGVGPAKAQ</sequence>
<dbReference type="GO" id="GO:0004307">
    <property type="term" value="F:ethanolaminephosphotransferase activity"/>
    <property type="evidence" value="ECO:0007669"/>
    <property type="project" value="TreeGrafter"/>
</dbReference>
<feature type="transmembrane region" description="Helical" evidence="6">
    <location>
        <begin position="51"/>
        <end position="69"/>
    </location>
</feature>
<dbReference type="GO" id="GO:0006646">
    <property type="term" value="P:phosphatidylethanolamine biosynthetic process"/>
    <property type="evidence" value="ECO:0007669"/>
    <property type="project" value="TreeGrafter"/>
</dbReference>
<feature type="transmembrane region" description="Helical" evidence="6">
    <location>
        <begin position="291"/>
        <end position="308"/>
    </location>
</feature>
<reference evidence="7" key="1">
    <citation type="submission" date="2016-12" db="EMBL/GenBank/DDBJ databases">
        <title>An insight into the sialome and mialome of the sand fly, Nyssomyia neivai.</title>
        <authorList>
            <person name="Sebastian V."/>
            <person name="Goulart T.M."/>
            <person name="Oliveira W."/>
            <person name="Calvo E."/>
            <person name="Oliveira L.F."/>
            <person name="Pinto M.C."/>
            <person name="Rosselino A.M."/>
            <person name="Ribeiro J.M."/>
        </authorList>
    </citation>
    <scope>NUCLEOTIDE SEQUENCE</scope>
</reference>
<comment type="similarity">
    <text evidence="2 5">Belongs to the CDP-alcohol phosphatidyltransferase class-I family.</text>
</comment>
<feature type="transmembrane region" description="Helical" evidence="6">
    <location>
        <begin position="263"/>
        <end position="279"/>
    </location>
</feature>
<dbReference type="InterPro" id="IPR043130">
    <property type="entry name" value="CDP-OH_PTrfase_TM_dom"/>
</dbReference>
<evidence type="ECO:0000256" key="2">
    <source>
        <dbReference type="ARBA" id="ARBA00010441"/>
    </source>
</evidence>
<evidence type="ECO:0000256" key="6">
    <source>
        <dbReference type="SAM" id="Phobius"/>
    </source>
</evidence>
<keyword evidence="4 6" id="KW-0472">Membrane</keyword>
<dbReference type="GO" id="GO:0005789">
    <property type="term" value="C:endoplasmic reticulum membrane"/>
    <property type="evidence" value="ECO:0007669"/>
    <property type="project" value="TreeGrafter"/>
</dbReference>
<dbReference type="PANTHER" id="PTHR10414">
    <property type="entry name" value="ETHANOLAMINEPHOSPHOTRANSFERASE"/>
    <property type="match status" value="1"/>
</dbReference>
<evidence type="ECO:0000256" key="1">
    <source>
        <dbReference type="ARBA" id="ARBA00004370"/>
    </source>
</evidence>
<feature type="transmembrane region" description="Helical" evidence="6">
    <location>
        <begin position="185"/>
        <end position="205"/>
    </location>
</feature>
<dbReference type="AlphaFoldDB" id="A0A1L8DY92"/>
<keyword evidence="6" id="KW-0812">Transmembrane</keyword>
<dbReference type="PANTHER" id="PTHR10414:SF71">
    <property type="entry name" value="FI05338P"/>
    <property type="match status" value="1"/>
</dbReference>
<feature type="transmembrane region" description="Helical" evidence="6">
    <location>
        <begin position="157"/>
        <end position="173"/>
    </location>
</feature>
<proteinExistence type="inferred from homology"/>
<evidence type="ECO:0000256" key="4">
    <source>
        <dbReference type="ARBA" id="ARBA00023136"/>
    </source>
</evidence>
<dbReference type="EMBL" id="GFDF01002654">
    <property type="protein sequence ID" value="JAV11430.1"/>
    <property type="molecule type" value="Transcribed_RNA"/>
</dbReference>
<keyword evidence="3 5" id="KW-0808">Transferase</keyword>
<evidence type="ECO:0000256" key="3">
    <source>
        <dbReference type="ARBA" id="ARBA00022679"/>
    </source>
</evidence>
<keyword evidence="6" id="KW-1133">Transmembrane helix</keyword>
<dbReference type="InterPro" id="IPR048254">
    <property type="entry name" value="CDP_ALCOHOL_P_TRANSF_CS"/>
</dbReference>
<dbReference type="GO" id="GO:0005794">
    <property type="term" value="C:Golgi apparatus"/>
    <property type="evidence" value="ECO:0007669"/>
    <property type="project" value="TreeGrafter"/>
</dbReference>
<accession>A0A1L8DY92</accession>
<evidence type="ECO:0000256" key="5">
    <source>
        <dbReference type="RuleBase" id="RU003750"/>
    </source>
</evidence>
<dbReference type="PIRSF" id="PIRSF015665">
    <property type="entry name" value="CHOPT"/>
    <property type="match status" value="1"/>
</dbReference>
<dbReference type="InterPro" id="IPR000462">
    <property type="entry name" value="CDP-OH_P_trans"/>
</dbReference>
<dbReference type="Gene3D" id="1.20.120.1760">
    <property type="match status" value="1"/>
</dbReference>
<feature type="transmembrane region" description="Helical" evidence="6">
    <location>
        <begin position="225"/>
        <end position="243"/>
    </location>
</feature>
<dbReference type="PROSITE" id="PS00379">
    <property type="entry name" value="CDP_ALCOHOL_P_TRANSF"/>
    <property type="match status" value="1"/>
</dbReference>
<dbReference type="InterPro" id="IPR014472">
    <property type="entry name" value="CHOPT"/>
</dbReference>
<name>A0A1L8DY92_9DIPT</name>